<keyword evidence="2 7" id="KW-0813">Transport</keyword>
<feature type="transmembrane region" description="Helical" evidence="7">
    <location>
        <begin position="291"/>
        <end position="313"/>
    </location>
</feature>
<proteinExistence type="inferred from homology"/>
<evidence type="ECO:0000256" key="5">
    <source>
        <dbReference type="ARBA" id="ARBA00022989"/>
    </source>
</evidence>
<feature type="transmembrane region" description="Helical" evidence="7">
    <location>
        <begin position="134"/>
        <end position="153"/>
    </location>
</feature>
<organism evidence="9 10">
    <name type="scientific">Frondihabitans cladoniiphilus</name>
    <dbReference type="NCBI Taxonomy" id="715785"/>
    <lineage>
        <taxon>Bacteria</taxon>
        <taxon>Bacillati</taxon>
        <taxon>Actinomycetota</taxon>
        <taxon>Actinomycetes</taxon>
        <taxon>Micrococcales</taxon>
        <taxon>Microbacteriaceae</taxon>
        <taxon>Frondihabitans</taxon>
    </lineage>
</organism>
<feature type="transmembrane region" description="Helical" evidence="7">
    <location>
        <begin position="101"/>
        <end position="122"/>
    </location>
</feature>
<dbReference type="PANTHER" id="PTHR43227">
    <property type="entry name" value="BLL4140 PROTEIN"/>
    <property type="match status" value="1"/>
</dbReference>
<keyword evidence="4 7" id="KW-0812">Transmembrane</keyword>
<evidence type="ECO:0000256" key="2">
    <source>
        <dbReference type="ARBA" id="ARBA00022448"/>
    </source>
</evidence>
<feature type="transmembrane region" description="Helical" evidence="7">
    <location>
        <begin position="6"/>
        <end position="26"/>
    </location>
</feature>
<keyword evidence="10" id="KW-1185">Reference proteome</keyword>
<evidence type="ECO:0000256" key="7">
    <source>
        <dbReference type="RuleBase" id="RU363032"/>
    </source>
</evidence>
<reference evidence="10" key="1">
    <citation type="journal article" date="2019" name="Int. J. Syst. Evol. Microbiol.">
        <title>The Global Catalogue of Microorganisms (GCM) 10K type strain sequencing project: providing services to taxonomists for standard genome sequencing and annotation.</title>
        <authorList>
            <consortium name="The Broad Institute Genomics Platform"/>
            <consortium name="The Broad Institute Genome Sequencing Center for Infectious Disease"/>
            <person name="Wu L."/>
            <person name="Ma J."/>
        </authorList>
    </citation>
    <scope>NUCLEOTIDE SEQUENCE [LARGE SCALE GENOMIC DNA]</scope>
    <source>
        <strain evidence="10">JCM 18956</strain>
    </source>
</reference>
<accession>A0ABP8VH60</accession>
<evidence type="ECO:0000313" key="10">
    <source>
        <dbReference type="Proteomes" id="UP001501295"/>
    </source>
</evidence>
<evidence type="ECO:0000256" key="3">
    <source>
        <dbReference type="ARBA" id="ARBA00022475"/>
    </source>
</evidence>
<dbReference type="EMBL" id="BAABLM010000001">
    <property type="protein sequence ID" value="GAA4664208.1"/>
    <property type="molecule type" value="Genomic_DNA"/>
</dbReference>
<dbReference type="InterPro" id="IPR035906">
    <property type="entry name" value="MetI-like_sf"/>
</dbReference>
<evidence type="ECO:0000313" key="9">
    <source>
        <dbReference type="EMBL" id="GAA4664208.1"/>
    </source>
</evidence>
<protein>
    <submittedName>
        <fullName evidence="9">Sugar ABC transporter permease</fullName>
    </submittedName>
</protein>
<keyword evidence="3" id="KW-1003">Cell membrane</keyword>
<keyword evidence="5 7" id="KW-1133">Transmembrane helix</keyword>
<evidence type="ECO:0000256" key="1">
    <source>
        <dbReference type="ARBA" id="ARBA00004651"/>
    </source>
</evidence>
<name>A0ABP8VH60_9MICO</name>
<feature type="transmembrane region" description="Helical" evidence="7">
    <location>
        <begin position="233"/>
        <end position="256"/>
    </location>
</feature>
<dbReference type="InterPro" id="IPR000515">
    <property type="entry name" value="MetI-like"/>
</dbReference>
<dbReference type="Pfam" id="PF00528">
    <property type="entry name" value="BPD_transp_1"/>
    <property type="match status" value="1"/>
</dbReference>
<dbReference type="PANTHER" id="PTHR43227:SF8">
    <property type="entry name" value="DIACETYLCHITOBIOSE UPTAKE SYSTEM PERMEASE PROTEIN DASB"/>
    <property type="match status" value="1"/>
</dbReference>
<evidence type="ECO:0000256" key="4">
    <source>
        <dbReference type="ARBA" id="ARBA00022692"/>
    </source>
</evidence>
<feature type="transmembrane region" description="Helical" evidence="7">
    <location>
        <begin position="187"/>
        <end position="212"/>
    </location>
</feature>
<dbReference type="PROSITE" id="PS50928">
    <property type="entry name" value="ABC_TM1"/>
    <property type="match status" value="1"/>
</dbReference>
<dbReference type="Proteomes" id="UP001501295">
    <property type="component" value="Unassembled WGS sequence"/>
</dbReference>
<dbReference type="Gene3D" id="1.10.3720.10">
    <property type="entry name" value="MetI-like"/>
    <property type="match status" value="1"/>
</dbReference>
<feature type="transmembrane region" description="Helical" evidence="7">
    <location>
        <begin position="46"/>
        <end position="64"/>
    </location>
</feature>
<comment type="caution">
    <text evidence="9">The sequence shown here is derived from an EMBL/GenBank/DDBJ whole genome shotgun (WGS) entry which is preliminary data.</text>
</comment>
<dbReference type="RefSeq" id="WP_345372019.1">
    <property type="nucleotide sequence ID" value="NZ_BAABLM010000001.1"/>
</dbReference>
<comment type="similarity">
    <text evidence="7">Belongs to the binding-protein-dependent transport system permease family.</text>
</comment>
<gene>
    <name evidence="9" type="ORF">GCM10025780_01260</name>
</gene>
<dbReference type="InterPro" id="IPR050809">
    <property type="entry name" value="UgpAE/MalFG_permease"/>
</dbReference>
<dbReference type="SUPFAM" id="SSF161098">
    <property type="entry name" value="MetI-like"/>
    <property type="match status" value="1"/>
</dbReference>
<sequence length="323" mass="35194">MSSSYFLTLAIGVVAIPAVILAWLFFGERVVRLLPNRRQEPVRAWVWLAFPVVLGGGVLLYPLVQTVVNSFQDKSSQGFVGLANFAWVFSPTVVPVLLNNLIWVVVLPAVTLLLGLVIAGLADRVRYEAVVRTVMILPMAISFSAAAVIWRLMYAYQPKGFAQTGTIDGIVNLLGGTPLAFLSDPKITTWALIAIGVWMSVGTGMLMLSAALKNVDASTLEAARLDGASELGAFWHVAIPQILPTITVVYTTQIIFSLKVFDIVYTMTNGAFNTDVIANRMYAELFRTQQFGHASAIAVLLLVAAIPIVIVNLRQFREERVVA</sequence>
<feature type="domain" description="ABC transmembrane type-1" evidence="8">
    <location>
        <begin position="97"/>
        <end position="312"/>
    </location>
</feature>
<dbReference type="CDD" id="cd06261">
    <property type="entry name" value="TM_PBP2"/>
    <property type="match status" value="1"/>
</dbReference>
<keyword evidence="6 7" id="KW-0472">Membrane</keyword>
<evidence type="ECO:0000256" key="6">
    <source>
        <dbReference type="ARBA" id="ARBA00023136"/>
    </source>
</evidence>
<evidence type="ECO:0000259" key="8">
    <source>
        <dbReference type="PROSITE" id="PS50928"/>
    </source>
</evidence>
<comment type="subcellular location">
    <subcellularLocation>
        <location evidence="1 7">Cell membrane</location>
        <topology evidence="1 7">Multi-pass membrane protein</topology>
    </subcellularLocation>
</comment>